<proteinExistence type="predicted"/>
<name>A0A6B0Z0J1_9CHLR</name>
<reference evidence="1" key="1">
    <citation type="submission" date="2019-09" db="EMBL/GenBank/DDBJ databases">
        <title>Characterisation of the sponge microbiome using genome-centric metagenomics.</title>
        <authorList>
            <person name="Engelberts J.P."/>
            <person name="Robbins S.J."/>
            <person name="De Goeij J.M."/>
            <person name="Aranda M."/>
            <person name="Bell S.C."/>
            <person name="Webster N.S."/>
        </authorList>
    </citation>
    <scope>NUCLEOTIDE SEQUENCE</scope>
    <source>
        <strain evidence="1">SB0664_bin_27</strain>
    </source>
</reference>
<dbReference type="EMBL" id="VXRG01000150">
    <property type="protein sequence ID" value="MXY95402.1"/>
    <property type="molecule type" value="Genomic_DNA"/>
</dbReference>
<dbReference type="AlphaFoldDB" id="A0A6B0Z0J1"/>
<evidence type="ECO:0008006" key="2">
    <source>
        <dbReference type="Google" id="ProtNLM"/>
    </source>
</evidence>
<comment type="caution">
    <text evidence="1">The sequence shown here is derived from an EMBL/GenBank/DDBJ whole genome shotgun (WGS) entry which is preliminary data.</text>
</comment>
<dbReference type="InterPro" id="IPR035069">
    <property type="entry name" value="TTHA1013/TTHA0281-like"/>
</dbReference>
<evidence type="ECO:0000313" key="1">
    <source>
        <dbReference type="EMBL" id="MXY95402.1"/>
    </source>
</evidence>
<dbReference type="Gene3D" id="3.30.160.250">
    <property type="match status" value="1"/>
</dbReference>
<sequence length="79" mass="8768">MKTGALYVKIVEWSEEDNCYVGSCPGLFYGGCHGEDEEAVFAELCRIVEETIELYTEEGKPLPSPTAGKDYANRMLEIA</sequence>
<gene>
    <name evidence="1" type="ORF">F4Y42_18325</name>
</gene>
<dbReference type="SUPFAM" id="SSF143100">
    <property type="entry name" value="TTHA1013/TTHA0281-like"/>
    <property type="match status" value="1"/>
</dbReference>
<organism evidence="1">
    <name type="scientific">Caldilineaceae bacterium SB0664_bin_27</name>
    <dbReference type="NCBI Taxonomy" id="2605260"/>
    <lineage>
        <taxon>Bacteria</taxon>
        <taxon>Bacillati</taxon>
        <taxon>Chloroflexota</taxon>
        <taxon>Caldilineae</taxon>
        <taxon>Caldilineales</taxon>
        <taxon>Caldilineaceae</taxon>
    </lineage>
</organism>
<accession>A0A6B0Z0J1</accession>
<protein>
    <recommendedName>
        <fullName evidence="2">Type II toxin-antitoxin system HicB family antitoxin</fullName>
    </recommendedName>
</protein>